<evidence type="ECO:0000256" key="4">
    <source>
        <dbReference type="ARBA" id="ARBA00023163"/>
    </source>
</evidence>
<gene>
    <name evidence="6" type="ORF">GCM10023081_14580</name>
</gene>
<dbReference type="Gene3D" id="3.40.190.10">
    <property type="entry name" value="Periplasmic binding protein-like II"/>
    <property type="match status" value="2"/>
</dbReference>
<organism evidence="6 7">
    <name type="scientific">Arthrobacter ginkgonis</name>
    <dbReference type="NCBI Taxonomy" id="1630594"/>
    <lineage>
        <taxon>Bacteria</taxon>
        <taxon>Bacillati</taxon>
        <taxon>Actinomycetota</taxon>
        <taxon>Actinomycetes</taxon>
        <taxon>Micrococcales</taxon>
        <taxon>Micrococcaceae</taxon>
        <taxon>Arthrobacter</taxon>
    </lineage>
</organism>
<accession>A0ABP7C276</accession>
<dbReference type="InterPro" id="IPR036388">
    <property type="entry name" value="WH-like_DNA-bd_sf"/>
</dbReference>
<keyword evidence="3" id="KW-0238">DNA-binding</keyword>
<evidence type="ECO:0000313" key="7">
    <source>
        <dbReference type="Proteomes" id="UP001500752"/>
    </source>
</evidence>
<dbReference type="PANTHER" id="PTHR30346:SF0">
    <property type="entry name" value="HCA OPERON TRANSCRIPTIONAL ACTIVATOR HCAR"/>
    <property type="match status" value="1"/>
</dbReference>
<name>A0ABP7C276_9MICC</name>
<proteinExistence type="inferred from homology"/>
<dbReference type="PANTHER" id="PTHR30346">
    <property type="entry name" value="TRANSCRIPTIONAL DUAL REGULATOR HCAR-RELATED"/>
    <property type="match status" value="1"/>
</dbReference>
<dbReference type="EMBL" id="BAABEO010000009">
    <property type="protein sequence ID" value="GAA3677367.1"/>
    <property type="molecule type" value="Genomic_DNA"/>
</dbReference>
<comment type="similarity">
    <text evidence="1">Belongs to the LysR transcriptional regulatory family.</text>
</comment>
<comment type="caution">
    <text evidence="6">The sequence shown here is derived from an EMBL/GenBank/DDBJ whole genome shotgun (WGS) entry which is preliminary data.</text>
</comment>
<evidence type="ECO:0000256" key="3">
    <source>
        <dbReference type="ARBA" id="ARBA00023125"/>
    </source>
</evidence>
<keyword evidence="7" id="KW-1185">Reference proteome</keyword>
<keyword evidence="4" id="KW-0804">Transcription</keyword>
<dbReference type="InterPro" id="IPR000847">
    <property type="entry name" value="LysR_HTH_N"/>
</dbReference>
<dbReference type="SUPFAM" id="SSF46785">
    <property type="entry name" value="Winged helix' DNA-binding domain"/>
    <property type="match status" value="1"/>
</dbReference>
<sequence>MPKFTFRQLEYFRAIAMNGSISAASDQERISRSALAAALDELERSLGCQLFIRQKSHGMVLTAAGEQVLGMAHELLQGAQNLETSVRGGELSGTLAIGCFTSLGPTLIPRLFDHFTTHHPGVTLRVHTEPLDRLVELLRSGEIEVAVSYSLDFDPTLETEPLYTARLHAILPANHPLAAQEVVEAADLAYEPLILLDTPPSPEFVRNYFSAQGITPNLQHRFKNFEVIRSLVARGVGYSLVIQRPAVDRSYEGLELVARPLSPEPAAEVVSCAWPANRRLSANARAALEALREVARPVHTPELYGD</sequence>
<evidence type="ECO:0000256" key="1">
    <source>
        <dbReference type="ARBA" id="ARBA00009437"/>
    </source>
</evidence>
<reference evidence="7" key="1">
    <citation type="journal article" date="2019" name="Int. J. Syst. Evol. Microbiol.">
        <title>The Global Catalogue of Microorganisms (GCM) 10K type strain sequencing project: providing services to taxonomists for standard genome sequencing and annotation.</title>
        <authorList>
            <consortium name="The Broad Institute Genomics Platform"/>
            <consortium name="The Broad Institute Genome Sequencing Center for Infectious Disease"/>
            <person name="Wu L."/>
            <person name="Ma J."/>
        </authorList>
    </citation>
    <scope>NUCLEOTIDE SEQUENCE [LARGE SCALE GENOMIC DNA]</scope>
    <source>
        <strain evidence="7">JCM 30742</strain>
    </source>
</reference>
<dbReference type="SUPFAM" id="SSF53850">
    <property type="entry name" value="Periplasmic binding protein-like II"/>
    <property type="match status" value="1"/>
</dbReference>
<dbReference type="Proteomes" id="UP001500752">
    <property type="component" value="Unassembled WGS sequence"/>
</dbReference>
<dbReference type="PROSITE" id="PS50931">
    <property type="entry name" value="HTH_LYSR"/>
    <property type="match status" value="1"/>
</dbReference>
<evidence type="ECO:0000313" key="6">
    <source>
        <dbReference type="EMBL" id="GAA3677367.1"/>
    </source>
</evidence>
<dbReference type="InterPro" id="IPR036390">
    <property type="entry name" value="WH_DNA-bd_sf"/>
</dbReference>
<feature type="domain" description="HTH lysR-type" evidence="5">
    <location>
        <begin position="4"/>
        <end position="62"/>
    </location>
</feature>
<dbReference type="Gene3D" id="1.10.10.10">
    <property type="entry name" value="Winged helix-like DNA-binding domain superfamily/Winged helix DNA-binding domain"/>
    <property type="match status" value="1"/>
</dbReference>
<keyword evidence="2" id="KW-0805">Transcription regulation</keyword>
<evidence type="ECO:0000259" key="5">
    <source>
        <dbReference type="PROSITE" id="PS50931"/>
    </source>
</evidence>
<dbReference type="RefSeq" id="WP_345149650.1">
    <property type="nucleotide sequence ID" value="NZ_BAABEO010000009.1"/>
</dbReference>
<dbReference type="InterPro" id="IPR005119">
    <property type="entry name" value="LysR_subst-bd"/>
</dbReference>
<dbReference type="Pfam" id="PF03466">
    <property type="entry name" value="LysR_substrate"/>
    <property type="match status" value="1"/>
</dbReference>
<evidence type="ECO:0000256" key="2">
    <source>
        <dbReference type="ARBA" id="ARBA00023015"/>
    </source>
</evidence>
<dbReference type="Pfam" id="PF00126">
    <property type="entry name" value="HTH_1"/>
    <property type="match status" value="1"/>
</dbReference>
<protein>
    <submittedName>
        <fullName evidence="6">LysR substrate-binding domain-containing protein</fullName>
    </submittedName>
</protein>